<reference evidence="8 9" key="1">
    <citation type="submission" date="2018-10" db="EMBL/GenBank/DDBJ databases">
        <title>Dokdonia luteus sp. nov., isolated from sea water.</title>
        <authorList>
            <person name="Zhou L.Y."/>
            <person name="Du Z.J."/>
        </authorList>
    </citation>
    <scope>NUCLEOTIDE SEQUENCE [LARGE SCALE GENOMIC DNA]</scope>
    <source>
        <strain evidence="8 9">SH27</strain>
    </source>
</reference>
<evidence type="ECO:0000256" key="3">
    <source>
        <dbReference type="ARBA" id="ARBA00023239"/>
    </source>
</evidence>
<dbReference type="Gene3D" id="3.20.20.70">
    <property type="entry name" value="Aldolase class I"/>
    <property type="match status" value="1"/>
</dbReference>
<comment type="function">
    <text evidence="6 7">Catalyzes a reversible aldol reaction between acetaldehyde and D-glyceraldehyde 3-phosphate to generate 2-deoxy-D-ribose 5-phosphate.</text>
</comment>
<dbReference type="EMBL" id="REFV01000001">
    <property type="protein sequence ID" value="RMB64120.1"/>
    <property type="molecule type" value="Genomic_DNA"/>
</dbReference>
<dbReference type="PANTHER" id="PTHR10889:SF1">
    <property type="entry name" value="DEOXYRIBOSE-PHOSPHATE ALDOLASE"/>
    <property type="match status" value="1"/>
</dbReference>
<evidence type="ECO:0000256" key="2">
    <source>
        <dbReference type="ARBA" id="ARBA00022490"/>
    </source>
</evidence>
<dbReference type="GO" id="GO:0005737">
    <property type="term" value="C:cytoplasm"/>
    <property type="evidence" value="ECO:0007669"/>
    <property type="project" value="UniProtKB-SubCell"/>
</dbReference>
<evidence type="ECO:0000313" key="8">
    <source>
        <dbReference type="EMBL" id="RMB64120.1"/>
    </source>
</evidence>
<dbReference type="Proteomes" id="UP000281985">
    <property type="component" value="Unassembled WGS sequence"/>
</dbReference>
<protein>
    <recommendedName>
        <fullName evidence="7">Deoxyribose-phosphate aldolase</fullName>
        <shortName evidence="7">DERA</shortName>
        <ecNumber evidence="7">4.1.2.4</ecNumber>
    </recommendedName>
    <alternativeName>
        <fullName evidence="7">2-deoxy-D-ribose 5-phosphate aldolase</fullName>
    </alternativeName>
    <alternativeName>
        <fullName evidence="7">Phosphodeoxyriboaldolase</fullName>
        <shortName evidence="7">Deoxyriboaldolase</shortName>
    </alternativeName>
</protein>
<evidence type="ECO:0000256" key="7">
    <source>
        <dbReference type="HAMAP-Rule" id="MF_00114"/>
    </source>
</evidence>
<feature type="active site" description="Schiff-base intermediate with acetaldehyde" evidence="7">
    <location>
        <position position="151"/>
    </location>
</feature>
<dbReference type="UniPathway" id="UPA00002">
    <property type="reaction ID" value="UER00468"/>
</dbReference>
<dbReference type="AlphaFoldDB" id="A0A3M0GHG0"/>
<comment type="subcellular location">
    <subcellularLocation>
        <location evidence="7">Cytoplasm</location>
    </subcellularLocation>
</comment>
<keyword evidence="3 7" id="KW-0456">Lyase</keyword>
<dbReference type="RefSeq" id="WP_121915916.1">
    <property type="nucleotide sequence ID" value="NZ_REFV01000001.1"/>
</dbReference>
<evidence type="ECO:0000313" key="9">
    <source>
        <dbReference type="Proteomes" id="UP000281985"/>
    </source>
</evidence>
<dbReference type="NCBIfam" id="TIGR00126">
    <property type="entry name" value="deoC"/>
    <property type="match status" value="1"/>
</dbReference>
<organism evidence="8 9">
    <name type="scientific">Dokdonia sinensis</name>
    <dbReference type="NCBI Taxonomy" id="2479847"/>
    <lineage>
        <taxon>Bacteria</taxon>
        <taxon>Pseudomonadati</taxon>
        <taxon>Bacteroidota</taxon>
        <taxon>Flavobacteriia</taxon>
        <taxon>Flavobacteriales</taxon>
        <taxon>Flavobacteriaceae</taxon>
        <taxon>Dokdonia</taxon>
    </lineage>
</organism>
<dbReference type="InterPro" id="IPR013785">
    <property type="entry name" value="Aldolase_TIM"/>
</dbReference>
<comment type="similarity">
    <text evidence="1 7">Belongs to the DeoC/FbaB aldolase family. DeoC type 1 subfamily.</text>
</comment>
<dbReference type="InterPro" id="IPR002915">
    <property type="entry name" value="DeoC/FbaB/LacD_aldolase"/>
</dbReference>
<dbReference type="PANTHER" id="PTHR10889">
    <property type="entry name" value="DEOXYRIBOSE-PHOSPHATE ALDOLASE"/>
    <property type="match status" value="1"/>
</dbReference>
<name>A0A3M0GHG0_9FLAO</name>
<dbReference type="GO" id="GO:0006018">
    <property type="term" value="P:2-deoxyribose 1-phosphate catabolic process"/>
    <property type="evidence" value="ECO:0007669"/>
    <property type="project" value="UniProtKB-UniRule"/>
</dbReference>
<dbReference type="PIRSF" id="PIRSF001357">
    <property type="entry name" value="DeoC"/>
    <property type="match status" value="1"/>
</dbReference>
<dbReference type="EC" id="4.1.2.4" evidence="7"/>
<feature type="active site" description="Proton donor/acceptor" evidence="7">
    <location>
        <position position="89"/>
    </location>
</feature>
<dbReference type="Pfam" id="PF01791">
    <property type="entry name" value="DeoC"/>
    <property type="match status" value="1"/>
</dbReference>
<accession>A0A3M0GHG0</accession>
<dbReference type="GO" id="GO:0016052">
    <property type="term" value="P:carbohydrate catabolic process"/>
    <property type="evidence" value="ECO:0007669"/>
    <property type="project" value="TreeGrafter"/>
</dbReference>
<keyword evidence="4 7" id="KW-0704">Schiff base</keyword>
<comment type="caution">
    <text evidence="8">The sequence shown here is derived from an EMBL/GenBank/DDBJ whole genome shotgun (WGS) entry which is preliminary data.</text>
</comment>
<feature type="active site" description="Proton donor/acceptor" evidence="7">
    <location>
        <position position="180"/>
    </location>
</feature>
<dbReference type="InterPro" id="IPR011343">
    <property type="entry name" value="DeoC"/>
</dbReference>
<keyword evidence="9" id="KW-1185">Reference proteome</keyword>
<sequence length="212" mass="22789">MQLGPYIEHTLLHPTVTKNAIKKLCRQAIQYRFYGVCVPECYVALAQNMLTEHPIKVIAVVGFPLGNQSTVAKVCEAKHAILLGASEIDMVLNIGFLKSGLFDKISDEIAEIKKAIGSRSLKVILETCYLSDEEIELGCKLAIKGNADFVKTSTGFGTAGATLEHIALMRRASKGLLKIKASGGIKDRATAIQFISAGADRIGTSNGVQLVL</sequence>
<dbReference type="HAMAP" id="MF_00114">
    <property type="entry name" value="DeoC_type1"/>
    <property type="match status" value="1"/>
</dbReference>
<dbReference type="CDD" id="cd00959">
    <property type="entry name" value="DeoC"/>
    <property type="match status" value="1"/>
</dbReference>
<dbReference type="FunFam" id="3.20.20.70:FF:000044">
    <property type="entry name" value="Deoxyribose-phosphate aldolase"/>
    <property type="match status" value="1"/>
</dbReference>
<gene>
    <name evidence="7 8" type="primary">deoC</name>
    <name evidence="8" type="ORF">EAX61_01720</name>
</gene>
<keyword evidence="2 7" id="KW-0963">Cytoplasm</keyword>
<proteinExistence type="inferred from homology"/>
<evidence type="ECO:0000256" key="5">
    <source>
        <dbReference type="ARBA" id="ARBA00048791"/>
    </source>
</evidence>
<dbReference type="SUPFAM" id="SSF51569">
    <property type="entry name" value="Aldolase"/>
    <property type="match status" value="1"/>
</dbReference>
<evidence type="ECO:0000256" key="1">
    <source>
        <dbReference type="ARBA" id="ARBA00010936"/>
    </source>
</evidence>
<comment type="catalytic activity">
    <reaction evidence="5 7">
        <text>2-deoxy-D-ribose 5-phosphate = D-glyceraldehyde 3-phosphate + acetaldehyde</text>
        <dbReference type="Rhea" id="RHEA:12821"/>
        <dbReference type="ChEBI" id="CHEBI:15343"/>
        <dbReference type="ChEBI" id="CHEBI:59776"/>
        <dbReference type="ChEBI" id="CHEBI:62877"/>
        <dbReference type="EC" id="4.1.2.4"/>
    </reaction>
</comment>
<evidence type="ECO:0000256" key="6">
    <source>
        <dbReference type="ARBA" id="ARBA00056337"/>
    </source>
</evidence>
<evidence type="ECO:0000256" key="4">
    <source>
        <dbReference type="ARBA" id="ARBA00023270"/>
    </source>
</evidence>
<comment type="pathway">
    <text evidence="7">Carbohydrate degradation; 2-deoxy-D-ribose 1-phosphate degradation; D-glyceraldehyde 3-phosphate and acetaldehyde from 2-deoxy-alpha-D-ribose 1-phosphate: step 2/2.</text>
</comment>
<dbReference type="OrthoDB" id="9778711at2"/>
<dbReference type="SMART" id="SM01133">
    <property type="entry name" value="DeoC"/>
    <property type="match status" value="1"/>
</dbReference>
<dbReference type="InterPro" id="IPR028581">
    <property type="entry name" value="DeoC_typeI"/>
</dbReference>
<dbReference type="GO" id="GO:0009264">
    <property type="term" value="P:deoxyribonucleotide catabolic process"/>
    <property type="evidence" value="ECO:0007669"/>
    <property type="project" value="UniProtKB-UniRule"/>
</dbReference>
<dbReference type="GO" id="GO:0004139">
    <property type="term" value="F:deoxyribose-phosphate aldolase activity"/>
    <property type="evidence" value="ECO:0007669"/>
    <property type="project" value="UniProtKB-UniRule"/>
</dbReference>